<dbReference type="Pfam" id="PF00643">
    <property type="entry name" value="zf-B_box"/>
    <property type="match status" value="1"/>
</dbReference>
<dbReference type="Gene3D" id="2.60.40.10">
    <property type="entry name" value="Immunoglobulins"/>
    <property type="match status" value="1"/>
</dbReference>
<protein>
    <submittedName>
        <fullName evidence="12">Tripartite motif-containing protein 2-like</fullName>
    </submittedName>
</protein>
<dbReference type="PROSITE" id="PS50119">
    <property type="entry name" value="ZF_BBOX"/>
    <property type="match status" value="2"/>
</dbReference>
<dbReference type="PROSITE" id="PS51125">
    <property type="entry name" value="NHL"/>
    <property type="match status" value="3"/>
</dbReference>
<keyword evidence="4 6" id="KW-0863">Zinc-finger</keyword>
<evidence type="ECO:0000256" key="1">
    <source>
        <dbReference type="ARBA" id="ARBA00008518"/>
    </source>
</evidence>
<dbReference type="Gene3D" id="3.30.160.60">
    <property type="entry name" value="Classic Zinc Finger"/>
    <property type="match status" value="1"/>
</dbReference>
<feature type="repeat" description="NHL" evidence="8">
    <location>
        <begin position="681"/>
        <end position="722"/>
    </location>
</feature>
<keyword evidence="2" id="KW-0479">Metal-binding</keyword>
<dbReference type="GeneID" id="102803679"/>
<dbReference type="InterPro" id="IPR018957">
    <property type="entry name" value="Znf_C3HC4_RING-type"/>
</dbReference>
<dbReference type="CDD" id="cd05819">
    <property type="entry name" value="NHL"/>
    <property type="match status" value="1"/>
</dbReference>
<dbReference type="Gene3D" id="2.120.10.30">
    <property type="entry name" value="TolB, C-terminal domain"/>
    <property type="match status" value="2"/>
</dbReference>
<dbReference type="InterPro" id="IPR001298">
    <property type="entry name" value="Filamin/ABP280_rpt"/>
</dbReference>
<dbReference type="InterPro" id="IPR011042">
    <property type="entry name" value="6-blade_b-propeller_TolB-like"/>
</dbReference>
<gene>
    <name evidence="12" type="primary">LOC102803679</name>
</gene>
<feature type="repeat" description="Filamin" evidence="7">
    <location>
        <begin position="379"/>
        <end position="457"/>
    </location>
</feature>
<dbReference type="InterPro" id="IPR017868">
    <property type="entry name" value="Filamin/ABP280_repeat-like"/>
</dbReference>
<dbReference type="Proteomes" id="UP000694865">
    <property type="component" value="Unplaced"/>
</dbReference>
<dbReference type="SMART" id="SM00184">
    <property type="entry name" value="RING"/>
    <property type="match status" value="1"/>
</dbReference>
<feature type="repeat" description="NHL" evidence="8">
    <location>
        <begin position="595"/>
        <end position="638"/>
    </location>
</feature>
<evidence type="ECO:0000256" key="8">
    <source>
        <dbReference type="PROSITE-ProRule" id="PRU00504"/>
    </source>
</evidence>
<keyword evidence="11" id="KW-1185">Reference proteome</keyword>
<dbReference type="InterPro" id="IPR000315">
    <property type="entry name" value="Znf_B-box"/>
</dbReference>
<dbReference type="InterPro" id="IPR013083">
    <property type="entry name" value="Znf_RING/FYVE/PHD"/>
</dbReference>
<feature type="domain" description="B box-type" evidence="10">
    <location>
        <begin position="155"/>
        <end position="191"/>
    </location>
</feature>
<dbReference type="Pfam" id="PF00630">
    <property type="entry name" value="Filamin"/>
    <property type="match status" value="1"/>
</dbReference>
<dbReference type="PANTHER" id="PTHR25462">
    <property type="entry name" value="BONUS, ISOFORM C-RELATED"/>
    <property type="match status" value="1"/>
</dbReference>
<evidence type="ECO:0000259" key="10">
    <source>
        <dbReference type="PROSITE" id="PS50119"/>
    </source>
</evidence>
<accession>A0ABM0M1B3</accession>
<reference evidence="12" key="1">
    <citation type="submission" date="2025-08" db="UniProtKB">
        <authorList>
            <consortium name="RefSeq"/>
        </authorList>
    </citation>
    <scope>IDENTIFICATION</scope>
    <source>
        <tissue evidence="12">Testes</tissue>
    </source>
</reference>
<evidence type="ECO:0000256" key="2">
    <source>
        <dbReference type="ARBA" id="ARBA00022723"/>
    </source>
</evidence>
<dbReference type="SMART" id="SM00557">
    <property type="entry name" value="IG_FLMN"/>
    <property type="match status" value="1"/>
</dbReference>
<dbReference type="SUPFAM" id="SSF57845">
    <property type="entry name" value="B-box zinc-binding domain"/>
    <property type="match status" value="1"/>
</dbReference>
<dbReference type="RefSeq" id="XP_006813804.1">
    <property type="nucleotide sequence ID" value="XM_006813741.1"/>
</dbReference>
<dbReference type="PROSITE" id="PS00518">
    <property type="entry name" value="ZF_RING_1"/>
    <property type="match status" value="1"/>
</dbReference>
<evidence type="ECO:0000259" key="9">
    <source>
        <dbReference type="PROSITE" id="PS50089"/>
    </source>
</evidence>
<dbReference type="Pfam" id="PF01436">
    <property type="entry name" value="NHL"/>
    <property type="match status" value="1"/>
</dbReference>
<feature type="repeat" description="NHL" evidence="8">
    <location>
        <begin position="465"/>
        <end position="505"/>
    </location>
</feature>
<dbReference type="SUPFAM" id="SSF101898">
    <property type="entry name" value="NHL repeat"/>
    <property type="match status" value="1"/>
</dbReference>
<dbReference type="SUPFAM" id="SSF81296">
    <property type="entry name" value="E set domains"/>
    <property type="match status" value="1"/>
</dbReference>
<dbReference type="InterPro" id="IPR017907">
    <property type="entry name" value="Znf_RING_CS"/>
</dbReference>
<evidence type="ECO:0000256" key="3">
    <source>
        <dbReference type="ARBA" id="ARBA00022737"/>
    </source>
</evidence>
<dbReference type="SMART" id="SM00336">
    <property type="entry name" value="BBOX"/>
    <property type="match status" value="2"/>
</dbReference>
<evidence type="ECO:0000313" key="12">
    <source>
        <dbReference type="RefSeq" id="XP_006813804.1"/>
    </source>
</evidence>
<dbReference type="Pfam" id="PF00097">
    <property type="entry name" value="zf-C3HC4"/>
    <property type="match status" value="1"/>
</dbReference>
<proteinExistence type="inferred from homology"/>
<dbReference type="InterPro" id="IPR001841">
    <property type="entry name" value="Znf_RING"/>
</dbReference>
<keyword evidence="3" id="KW-0677">Repeat</keyword>
<evidence type="ECO:0000256" key="4">
    <source>
        <dbReference type="ARBA" id="ARBA00022771"/>
    </source>
</evidence>
<feature type="domain" description="B box-type" evidence="10">
    <location>
        <begin position="94"/>
        <end position="140"/>
    </location>
</feature>
<organism evidence="11 12">
    <name type="scientific">Saccoglossus kowalevskii</name>
    <name type="common">Acorn worm</name>
    <dbReference type="NCBI Taxonomy" id="10224"/>
    <lineage>
        <taxon>Eukaryota</taxon>
        <taxon>Metazoa</taxon>
        <taxon>Hemichordata</taxon>
        <taxon>Enteropneusta</taxon>
        <taxon>Harrimaniidae</taxon>
        <taxon>Saccoglossus</taxon>
    </lineage>
</organism>
<dbReference type="PANTHER" id="PTHR25462:SF296">
    <property type="entry name" value="MEIOTIC P26, ISOFORM F"/>
    <property type="match status" value="1"/>
</dbReference>
<name>A0ABM0M1B3_SACKO</name>
<dbReference type="InterPro" id="IPR001258">
    <property type="entry name" value="NHL_repeat"/>
</dbReference>
<dbReference type="Gene3D" id="3.30.40.10">
    <property type="entry name" value="Zinc/RING finger domain, C3HC4 (zinc finger)"/>
    <property type="match status" value="1"/>
</dbReference>
<evidence type="ECO:0000313" key="11">
    <source>
        <dbReference type="Proteomes" id="UP000694865"/>
    </source>
</evidence>
<keyword evidence="5" id="KW-0862">Zinc</keyword>
<dbReference type="PROSITE" id="PS50089">
    <property type="entry name" value="ZF_RING_2"/>
    <property type="match status" value="1"/>
</dbReference>
<dbReference type="InterPro" id="IPR014756">
    <property type="entry name" value="Ig_E-set"/>
</dbReference>
<dbReference type="SUPFAM" id="SSF57850">
    <property type="entry name" value="RING/U-box"/>
    <property type="match status" value="1"/>
</dbReference>
<dbReference type="CDD" id="cd19757">
    <property type="entry name" value="Bbox1"/>
    <property type="match status" value="1"/>
</dbReference>
<feature type="domain" description="RING-type" evidence="9">
    <location>
        <begin position="22"/>
        <end position="62"/>
    </location>
</feature>
<evidence type="ECO:0000256" key="6">
    <source>
        <dbReference type="PROSITE-ProRule" id="PRU00024"/>
    </source>
</evidence>
<comment type="similarity">
    <text evidence="1">Belongs to the TRIM/RBCC family.</text>
</comment>
<dbReference type="InterPro" id="IPR013783">
    <property type="entry name" value="Ig-like_fold"/>
</dbReference>
<sequence>MAASSAQSDIILNRIEEDFLTCPICLNQYVKARILPCLHTFCEGCLTALVAKTGRLVCPSCNSECTTDVTKLKNHFLMNNLVEVFESRQALVDGKPVNCDGCKKSAATHRCIECVKVLCDPCFICHGSLDIARGHRTFTLERYEELSSTNPTSLQPIVYCSTHHEQKLKYYCDMCDEAGCVECFLISHYGHGKPREIKEVAAEYTKELSKRVDELKVKSQSATSGKIAIENAVTDLDITYQEQEALVRRKSKEVISKVKKEETKLIEELYMEYMAKKKVLDSHKQAFDHMEKDLHSAQNYAETMIYYGNAAQLMSTKQEIKERINHLLSLDATPKTDIEMLTFVANRDELYGNYIGRLEKPACASKCIVGYVPDRMVQGANKEVTVTTKDSTGKRVTHQLITAKLKHPNGSLSKLFVTNNFDGTQTILLCTADVGRYILCLEVDGTLIPGSPFEIVVAKGQIKDLGEEGNEPGQLKYPQGVTLNNEGHVVIADTDNKRIQTMDLKLGQSQLTFSIAGQFKPLDIAVSKDNKYFITDSANSQVVVTCKLGELIHCFGSNELKDPMGISISPIEDAVFVTDCRENYIRKYKESGQYMCSFGGHGTRDGQFLGPCFIDCDKQGQVYVSDIGNNRIQVFNKNCQYMYSIGTGSQLTNPRGVATGEDNCVYVTDDSNQIHKFHRKGKFLGSINPGLNGPKGIVVTCNKGNSVVVVADSNNHRINVFE</sequence>
<evidence type="ECO:0000256" key="7">
    <source>
        <dbReference type="PROSITE-ProRule" id="PRU00087"/>
    </source>
</evidence>
<evidence type="ECO:0000256" key="5">
    <source>
        <dbReference type="ARBA" id="ARBA00022833"/>
    </source>
</evidence>
<dbReference type="PROSITE" id="PS50194">
    <property type="entry name" value="FILAMIN_REPEAT"/>
    <property type="match status" value="1"/>
</dbReference>
<dbReference type="InterPro" id="IPR047153">
    <property type="entry name" value="TRIM45/56/19-like"/>
</dbReference>